<evidence type="ECO:0000256" key="1">
    <source>
        <dbReference type="ARBA" id="ARBA00022801"/>
    </source>
</evidence>
<comment type="function">
    <text evidence="3">Hydrolyzes pyrophosphate formed during P-Ser-HPr dephosphorylation by HPrK/P. Might play a role in controlling the intracellular pyrophosphate pool.</text>
</comment>
<dbReference type="InterPro" id="IPR036412">
    <property type="entry name" value="HAD-like_sf"/>
</dbReference>
<dbReference type="SFLD" id="SFLDS00003">
    <property type="entry name" value="Haloacid_Dehalogenase"/>
    <property type="match status" value="1"/>
</dbReference>
<dbReference type="HAMAP" id="MF_01250">
    <property type="entry name" value="Pyrophosphat_PpaX"/>
    <property type="match status" value="1"/>
</dbReference>
<reference evidence="4 5" key="1">
    <citation type="submission" date="2023-11" db="EMBL/GenBank/DDBJ databases">
        <title>Bacillus jintuensis, isolated from a mudflat on the Beibu Gulf coast.</title>
        <authorList>
            <person name="Li M."/>
        </authorList>
    </citation>
    <scope>NUCLEOTIDE SEQUENCE [LARGE SCALE GENOMIC DNA]</scope>
    <source>
        <strain evidence="4 5">31A1R</strain>
    </source>
</reference>
<dbReference type="SFLD" id="SFLDG01135">
    <property type="entry name" value="C1.5.6:_HAD__Beta-PGM__Phospha"/>
    <property type="match status" value="1"/>
</dbReference>
<dbReference type="SUPFAM" id="SSF56784">
    <property type="entry name" value="HAD-like"/>
    <property type="match status" value="1"/>
</dbReference>
<organism evidence="4 5">
    <name type="scientific">Robertmurraya mangrovi</name>
    <dbReference type="NCBI Taxonomy" id="3098077"/>
    <lineage>
        <taxon>Bacteria</taxon>
        <taxon>Bacillati</taxon>
        <taxon>Bacillota</taxon>
        <taxon>Bacilli</taxon>
        <taxon>Bacillales</taxon>
        <taxon>Bacillaceae</taxon>
        <taxon>Robertmurraya</taxon>
    </lineage>
</organism>
<dbReference type="InterPro" id="IPR023198">
    <property type="entry name" value="PGP-like_dom2"/>
</dbReference>
<feature type="active site" description="Nucleophile" evidence="3">
    <location>
        <position position="11"/>
    </location>
</feature>
<dbReference type="RefSeq" id="WP_322448423.1">
    <property type="nucleotide sequence ID" value="NZ_JAXOFX010000020.1"/>
</dbReference>
<dbReference type="NCBIfam" id="TIGR01509">
    <property type="entry name" value="HAD-SF-IA-v3"/>
    <property type="match status" value="1"/>
</dbReference>
<dbReference type="NCBIfam" id="NF009804">
    <property type="entry name" value="PRK13288.1"/>
    <property type="match status" value="1"/>
</dbReference>
<evidence type="ECO:0000313" key="4">
    <source>
        <dbReference type="EMBL" id="MDZ5474130.1"/>
    </source>
</evidence>
<comment type="caution">
    <text evidence="4">The sequence shown here is derived from an EMBL/GenBank/DDBJ whole genome shotgun (WGS) entry which is preliminary data.</text>
</comment>
<dbReference type="CDD" id="cd02616">
    <property type="entry name" value="HAD_PPase"/>
    <property type="match status" value="1"/>
</dbReference>
<dbReference type="PANTHER" id="PTHR43434">
    <property type="entry name" value="PHOSPHOGLYCOLATE PHOSPHATASE"/>
    <property type="match status" value="1"/>
</dbReference>
<comment type="similarity">
    <text evidence="3">Belongs to the HAD-like hydrolase superfamily. PpaX family.</text>
</comment>
<evidence type="ECO:0000313" key="5">
    <source>
        <dbReference type="Proteomes" id="UP001290455"/>
    </source>
</evidence>
<dbReference type="Proteomes" id="UP001290455">
    <property type="component" value="Unassembled WGS sequence"/>
</dbReference>
<dbReference type="NCBIfam" id="TIGR01549">
    <property type="entry name" value="HAD-SF-IA-v1"/>
    <property type="match status" value="1"/>
</dbReference>
<dbReference type="InterPro" id="IPR023733">
    <property type="entry name" value="Pyrophosphatase_Ppax"/>
</dbReference>
<comment type="catalytic activity">
    <reaction evidence="3">
        <text>diphosphate + H2O = 2 phosphate + H(+)</text>
        <dbReference type="Rhea" id="RHEA:24576"/>
        <dbReference type="ChEBI" id="CHEBI:15377"/>
        <dbReference type="ChEBI" id="CHEBI:15378"/>
        <dbReference type="ChEBI" id="CHEBI:33019"/>
        <dbReference type="ChEBI" id="CHEBI:43474"/>
        <dbReference type="EC" id="3.6.1.1"/>
    </reaction>
</comment>
<proteinExistence type="inferred from homology"/>
<dbReference type="SFLD" id="SFLDG01129">
    <property type="entry name" value="C1.5:_HAD__Beta-PGM__Phosphata"/>
    <property type="match status" value="1"/>
</dbReference>
<accession>A0ABU5J435</accession>
<protein>
    <recommendedName>
        <fullName evidence="3">Pyrophosphatase PpaX</fullName>
        <ecNumber evidence="3">3.6.1.1</ecNumber>
    </recommendedName>
</protein>
<dbReference type="Gene3D" id="3.40.50.1000">
    <property type="entry name" value="HAD superfamily/HAD-like"/>
    <property type="match status" value="1"/>
</dbReference>
<evidence type="ECO:0000256" key="3">
    <source>
        <dbReference type="HAMAP-Rule" id="MF_01250"/>
    </source>
</evidence>
<name>A0ABU5J435_9BACI</name>
<dbReference type="InterPro" id="IPR006439">
    <property type="entry name" value="HAD-SF_hydro_IA"/>
</dbReference>
<dbReference type="InterPro" id="IPR023214">
    <property type="entry name" value="HAD_sf"/>
</dbReference>
<evidence type="ECO:0000256" key="2">
    <source>
        <dbReference type="ARBA" id="ARBA00022842"/>
    </source>
</evidence>
<dbReference type="Gene3D" id="1.10.150.240">
    <property type="entry name" value="Putative phosphatase, domain 2"/>
    <property type="match status" value="1"/>
</dbReference>
<dbReference type="InterPro" id="IPR050155">
    <property type="entry name" value="HAD-like_hydrolase_sf"/>
</dbReference>
<gene>
    <name evidence="3 4" type="primary">ppaX</name>
    <name evidence="4" type="ORF">SM124_20715</name>
</gene>
<keyword evidence="1 3" id="KW-0378">Hydrolase</keyword>
<sequence>MNRNITTILFDLDGTLIDTNDLIIQSFLHTLEKYYPSKYKREDVLPFIGPTLRETFGSMDEAKVDEMIQTYRTFNLSNHDNLVKEYEGVFETIQILKEQGFKIGIVTSKVSDVVLKGLQLTKLDQFFDVVVALDHVEKAKPDPGPIFMALEQLGSTPEEALMVGDNHHDVLAGKNAGVKTAGVAWTVKGREYLQGYGPDFMLDNMRDLLPIVGVEGR</sequence>
<keyword evidence="2 3" id="KW-0460">Magnesium</keyword>
<dbReference type="EMBL" id="JAXOFX010000020">
    <property type="protein sequence ID" value="MDZ5474130.1"/>
    <property type="molecule type" value="Genomic_DNA"/>
</dbReference>
<dbReference type="GO" id="GO:0004427">
    <property type="term" value="F:inorganic diphosphate phosphatase activity"/>
    <property type="evidence" value="ECO:0007669"/>
    <property type="project" value="UniProtKB-EC"/>
</dbReference>
<comment type="cofactor">
    <cofactor evidence="3">
        <name>Mg(2+)</name>
        <dbReference type="ChEBI" id="CHEBI:18420"/>
    </cofactor>
</comment>
<dbReference type="EC" id="3.6.1.1" evidence="3"/>
<keyword evidence="5" id="KW-1185">Reference proteome</keyword>
<dbReference type="Pfam" id="PF13419">
    <property type="entry name" value="HAD_2"/>
    <property type="match status" value="1"/>
</dbReference>
<dbReference type="InterPro" id="IPR041492">
    <property type="entry name" value="HAD_2"/>
</dbReference>
<dbReference type="PRINTS" id="PR00413">
    <property type="entry name" value="HADHALOGNASE"/>
</dbReference>
<dbReference type="PANTHER" id="PTHR43434:SF26">
    <property type="entry name" value="PYROPHOSPHATASE PPAX"/>
    <property type="match status" value="1"/>
</dbReference>